<evidence type="ECO:0000313" key="14">
    <source>
        <dbReference type="EMBL" id="PAV57575.1"/>
    </source>
</evidence>
<dbReference type="Pfam" id="PF00431">
    <property type="entry name" value="CUB"/>
    <property type="match status" value="1"/>
</dbReference>
<evidence type="ECO:0000256" key="7">
    <source>
        <dbReference type="ARBA" id="ARBA00023145"/>
    </source>
</evidence>
<feature type="region of interest" description="Disordered" evidence="10">
    <location>
        <begin position="58"/>
        <end position="136"/>
    </location>
</feature>
<comment type="caution">
    <text evidence="14">The sequence shown here is derived from an EMBL/GenBank/DDBJ whole genome shotgun (WGS) entry which is preliminary data.</text>
</comment>
<dbReference type="Gene3D" id="3.40.390.10">
    <property type="entry name" value="Collagenase (Catalytic Domain)"/>
    <property type="match status" value="1"/>
</dbReference>
<keyword evidence="11" id="KW-0472">Membrane</keyword>
<dbReference type="PANTHER" id="PTHR10127:SF849">
    <property type="entry name" value="ZINC METALLOPROTEINASE NAS-36"/>
    <property type="match status" value="1"/>
</dbReference>
<keyword evidence="11" id="KW-0812">Transmembrane</keyword>
<dbReference type="CDD" id="cd00041">
    <property type="entry name" value="CUB"/>
    <property type="match status" value="1"/>
</dbReference>
<dbReference type="InterPro" id="IPR001506">
    <property type="entry name" value="Peptidase_M12A"/>
</dbReference>
<organism evidence="14 15">
    <name type="scientific">Diploscapter pachys</name>
    <dbReference type="NCBI Taxonomy" id="2018661"/>
    <lineage>
        <taxon>Eukaryota</taxon>
        <taxon>Metazoa</taxon>
        <taxon>Ecdysozoa</taxon>
        <taxon>Nematoda</taxon>
        <taxon>Chromadorea</taxon>
        <taxon>Rhabditida</taxon>
        <taxon>Rhabditina</taxon>
        <taxon>Rhabditomorpha</taxon>
        <taxon>Rhabditoidea</taxon>
        <taxon>Rhabditidae</taxon>
        <taxon>Diploscapter</taxon>
    </lineage>
</organism>
<keyword evidence="15" id="KW-1185">Reference proteome</keyword>
<keyword evidence="3" id="KW-0479">Metal-binding</keyword>
<evidence type="ECO:0000313" key="15">
    <source>
        <dbReference type="Proteomes" id="UP000218231"/>
    </source>
</evidence>
<dbReference type="AlphaFoldDB" id="A0A2A2J7H0"/>
<evidence type="ECO:0000256" key="2">
    <source>
        <dbReference type="ARBA" id="ARBA00022670"/>
    </source>
</evidence>
<dbReference type="OrthoDB" id="5838257at2759"/>
<gene>
    <name evidence="14" type="ORF">WR25_03427</name>
</gene>
<dbReference type="PROSITE" id="PS01180">
    <property type="entry name" value="CUB"/>
    <property type="match status" value="1"/>
</dbReference>
<evidence type="ECO:0000256" key="6">
    <source>
        <dbReference type="ARBA" id="ARBA00023049"/>
    </source>
</evidence>
<evidence type="ECO:0000256" key="1">
    <source>
        <dbReference type="ARBA" id="ARBA00022536"/>
    </source>
</evidence>
<name>A0A2A2J7H0_9BILA</name>
<keyword evidence="4" id="KW-0378">Hydrolase</keyword>
<evidence type="ECO:0000256" key="3">
    <source>
        <dbReference type="ARBA" id="ARBA00022723"/>
    </source>
</evidence>
<dbReference type="Gene3D" id="2.60.120.290">
    <property type="entry name" value="Spermadhesin, CUB domain"/>
    <property type="match status" value="1"/>
</dbReference>
<accession>A0A2A2J7H0</accession>
<evidence type="ECO:0000256" key="9">
    <source>
        <dbReference type="PROSITE-ProRule" id="PRU00059"/>
    </source>
</evidence>
<dbReference type="InterPro" id="IPR035914">
    <property type="entry name" value="Sperma_CUB_dom_sf"/>
</dbReference>
<dbReference type="InterPro" id="IPR024079">
    <property type="entry name" value="MetalloPept_cat_dom_sf"/>
</dbReference>
<feature type="domain" description="Peptidase M12A" evidence="13">
    <location>
        <begin position="236"/>
        <end position="301"/>
    </location>
</feature>
<feature type="compositionally biased region" description="Polar residues" evidence="10">
    <location>
        <begin position="93"/>
        <end position="106"/>
    </location>
</feature>
<dbReference type="PROSITE" id="PS51864">
    <property type="entry name" value="ASTACIN"/>
    <property type="match status" value="1"/>
</dbReference>
<keyword evidence="1" id="KW-0245">EGF-like domain</keyword>
<evidence type="ECO:0000256" key="5">
    <source>
        <dbReference type="ARBA" id="ARBA00022833"/>
    </source>
</evidence>
<sequence length="487" mass="55489">MTSSNNVSFMIYLLSIILILTRLFILTEAGHLATNSSNDRNIEPIGSVRDFRQTEATTLSARQNAGPSSIEIDPLNDFQQTQSSPQPYRENSDYGTNSAPIQSDLSQVPVRRDISSEASGSTSEPSTSSSEPEKKPFKEELMNHFELEEGYLDTINKLLLKLKQEVHKKNFEGRDFANDAVQDLKTPVFIAQDQGVIPKSVIPYMFEGDIFLTKEQAIKLYTDVKHPNPKKRERRSFINDPTKKWTNFPIKYRFHDSLDNSVIKMIIDAIRLWENATCVTFENQQEIPKGEDYLEFFYGQGDPFYQRTIGQRDALTFYDIGIINKAYCRRAKCGGILTADENWQTIESPGFPDTEYRAHQKCSWLIETTPGTRIEMQFIDEFSLICKDTCSDYVELKLSKDLRNTGIRGRRQQFDACNFEACPVDKLCRTILSNNRFCDGKVCTRPEALLSSRCNEPQCCPPYANVDGICTSPDSGNENIFQDVISE</sequence>
<dbReference type="PANTHER" id="PTHR10127">
    <property type="entry name" value="DISCOIDIN, CUB, EGF, LAMININ , AND ZINC METALLOPROTEASE DOMAIN CONTAINING"/>
    <property type="match status" value="1"/>
</dbReference>
<feature type="domain" description="CUB" evidence="12">
    <location>
        <begin position="333"/>
        <end position="390"/>
    </location>
</feature>
<dbReference type="STRING" id="2018661.A0A2A2J7H0"/>
<keyword evidence="7" id="KW-0865">Zymogen</keyword>
<keyword evidence="5" id="KW-0862">Zinc</keyword>
<dbReference type="EMBL" id="LIAE01010632">
    <property type="protein sequence ID" value="PAV57575.1"/>
    <property type="molecule type" value="Genomic_DNA"/>
</dbReference>
<protein>
    <recommendedName>
        <fullName evidence="16">Peptidase M12A domain-containing protein</fullName>
    </recommendedName>
</protein>
<evidence type="ECO:0000256" key="11">
    <source>
        <dbReference type="SAM" id="Phobius"/>
    </source>
</evidence>
<feature type="compositionally biased region" description="Polar residues" evidence="10">
    <location>
        <begin position="58"/>
        <end position="67"/>
    </location>
</feature>
<dbReference type="SUPFAM" id="SSF49854">
    <property type="entry name" value="Spermadhesin, CUB domain"/>
    <property type="match status" value="1"/>
</dbReference>
<dbReference type="GO" id="GO:0004222">
    <property type="term" value="F:metalloendopeptidase activity"/>
    <property type="evidence" value="ECO:0007669"/>
    <property type="project" value="InterPro"/>
</dbReference>
<keyword evidence="6" id="KW-0482">Metalloprotease</keyword>
<keyword evidence="11" id="KW-1133">Transmembrane helix</keyword>
<evidence type="ECO:0008006" key="16">
    <source>
        <dbReference type="Google" id="ProtNLM"/>
    </source>
</evidence>
<feature type="transmembrane region" description="Helical" evidence="11">
    <location>
        <begin position="7"/>
        <end position="25"/>
    </location>
</feature>
<feature type="compositionally biased region" description="Polar residues" evidence="10">
    <location>
        <begin position="77"/>
        <end position="86"/>
    </location>
</feature>
<evidence type="ECO:0000256" key="4">
    <source>
        <dbReference type="ARBA" id="ARBA00022801"/>
    </source>
</evidence>
<feature type="compositionally biased region" description="Low complexity" evidence="10">
    <location>
        <begin position="116"/>
        <end position="130"/>
    </location>
</feature>
<comment type="caution">
    <text evidence="9">Lacks conserved residue(s) required for the propagation of feature annotation.</text>
</comment>
<dbReference type="Proteomes" id="UP000218231">
    <property type="component" value="Unassembled WGS sequence"/>
</dbReference>
<proteinExistence type="predicted"/>
<evidence type="ECO:0000259" key="13">
    <source>
        <dbReference type="PROSITE" id="PS51864"/>
    </source>
</evidence>
<evidence type="ECO:0000256" key="8">
    <source>
        <dbReference type="ARBA" id="ARBA00023157"/>
    </source>
</evidence>
<dbReference type="Pfam" id="PF01400">
    <property type="entry name" value="Astacin"/>
    <property type="match status" value="1"/>
</dbReference>
<reference evidence="14 15" key="1">
    <citation type="journal article" date="2017" name="Curr. Biol.">
        <title>Genome architecture and evolution of a unichromosomal asexual nematode.</title>
        <authorList>
            <person name="Fradin H."/>
            <person name="Zegar C."/>
            <person name="Gutwein M."/>
            <person name="Lucas J."/>
            <person name="Kovtun M."/>
            <person name="Corcoran D."/>
            <person name="Baugh L.R."/>
            <person name="Kiontke K."/>
            <person name="Gunsalus K."/>
            <person name="Fitch D.H."/>
            <person name="Piano F."/>
        </authorList>
    </citation>
    <scope>NUCLEOTIDE SEQUENCE [LARGE SCALE GENOMIC DNA]</scope>
    <source>
        <strain evidence="14">PF1309</strain>
    </source>
</reference>
<dbReference type="GO" id="GO:0046872">
    <property type="term" value="F:metal ion binding"/>
    <property type="evidence" value="ECO:0007669"/>
    <property type="project" value="UniProtKB-KW"/>
</dbReference>
<keyword evidence="8" id="KW-1015">Disulfide bond</keyword>
<evidence type="ECO:0000259" key="12">
    <source>
        <dbReference type="PROSITE" id="PS01180"/>
    </source>
</evidence>
<dbReference type="SMART" id="SM00042">
    <property type="entry name" value="CUB"/>
    <property type="match status" value="1"/>
</dbReference>
<dbReference type="InterPro" id="IPR000859">
    <property type="entry name" value="CUB_dom"/>
</dbReference>
<dbReference type="SUPFAM" id="SSF55486">
    <property type="entry name" value="Metalloproteases ('zincins'), catalytic domain"/>
    <property type="match status" value="1"/>
</dbReference>
<evidence type="ECO:0000256" key="10">
    <source>
        <dbReference type="SAM" id="MobiDB-lite"/>
    </source>
</evidence>
<keyword evidence="2" id="KW-0645">Protease</keyword>
<dbReference type="GO" id="GO:0006508">
    <property type="term" value="P:proteolysis"/>
    <property type="evidence" value="ECO:0007669"/>
    <property type="project" value="UniProtKB-KW"/>
</dbReference>